<comment type="caution">
    <text evidence="1">The sequence shown here is derived from an EMBL/GenBank/DDBJ whole genome shotgun (WGS) entry which is preliminary data.</text>
</comment>
<dbReference type="AlphaFoldDB" id="A0A1D2MCT9"/>
<proteinExistence type="predicted"/>
<sequence>MAANRRTSLRSRRQTDHVINHSVVDGPQYSWDADSIASLSRGALIFTASHNGKLIKGYIGRLLGNGTVHSFVGQFLPEKGLLGSPIKSESNEGSLYNDCEILLDSNNKLCWKPIKDKFVPHSFNAIVANIERDTDEKNVFIGKVTSEDGVGIGTIYSEGGWKINYCIQQEVQAKVIDLQNGGNNVEVLCLK</sequence>
<evidence type="ECO:0000313" key="1">
    <source>
        <dbReference type="EMBL" id="ODM90816.1"/>
    </source>
</evidence>
<reference evidence="1 2" key="1">
    <citation type="journal article" date="2016" name="Genome Biol. Evol.">
        <title>Gene Family Evolution Reflects Adaptation to Soil Environmental Stressors in the Genome of the Collembolan Orchesella cincta.</title>
        <authorList>
            <person name="Faddeeva-Vakhrusheva A."/>
            <person name="Derks M.F."/>
            <person name="Anvar S.Y."/>
            <person name="Agamennone V."/>
            <person name="Suring W."/>
            <person name="Smit S."/>
            <person name="van Straalen N.M."/>
            <person name="Roelofs D."/>
        </authorList>
    </citation>
    <scope>NUCLEOTIDE SEQUENCE [LARGE SCALE GENOMIC DNA]</scope>
    <source>
        <tissue evidence="1">Mixed pool</tissue>
    </source>
</reference>
<dbReference type="EMBL" id="LJIJ01001782">
    <property type="protein sequence ID" value="ODM90816.1"/>
    <property type="molecule type" value="Genomic_DNA"/>
</dbReference>
<organism evidence="1 2">
    <name type="scientific">Orchesella cincta</name>
    <name type="common">Springtail</name>
    <name type="synonym">Podura cincta</name>
    <dbReference type="NCBI Taxonomy" id="48709"/>
    <lineage>
        <taxon>Eukaryota</taxon>
        <taxon>Metazoa</taxon>
        <taxon>Ecdysozoa</taxon>
        <taxon>Arthropoda</taxon>
        <taxon>Hexapoda</taxon>
        <taxon>Collembola</taxon>
        <taxon>Entomobryomorpha</taxon>
        <taxon>Entomobryoidea</taxon>
        <taxon>Orchesellidae</taxon>
        <taxon>Orchesellinae</taxon>
        <taxon>Orchesella</taxon>
    </lineage>
</organism>
<gene>
    <name evidence="1" type="ORF">Ocin01_15866</name>
</gene>
<protein>
    <submittedName>
        <fullName evidence="1">Uncharacterized protein</fullName>
    </submittedName>
</protein>
<evidence type="ECO:0000313" key="2">
    <source>
        <dbReference type="Proteomes" id="UP000094527"/>
    </source>
</evidence>
<name>A0A1D2MCT9_ORCCI</name>
<keyword evidence="2" id="KW-1185">Reference proteome</keyword>
<accession>A0A1D2MCT9</accession>
<dbReference type="Proteomes" id="UP000094527">
    <property type="component" value="Unassembled WGS sequence"/>
</dbReference>